<accession>A0A136KK80</accession>
<dbReference type="Proteomes" id="UP000070449">
    <property type="component" value="Unassembled WGS sequence"/>
</dbReference>
<keyword evidence="1" id="KW-0812">Transmembrane</keyword>
<comment type="caution">
    <text evidence="2">The sequence shown here is derived from an EMBL/GenBank/DDBJ whole genome shotgun (WGS) entry which is preliminary data.</text>
</comment>
<protein>
    <submittedName>
        <fullName evidence="2">Uncharacterized protein</fullName>
    </submittedName>
</protein>
<sequence>MAGPEPQSIREILPKPRKSLLGTLDVYPKGVEFATQDRGESVYILVRRHVITNLGWMLRVLAFLITPIIVIAAIEWAIASFPEFLPRGFNLWDFVSVGSWVLLALIYYSTVISYAFAKLLDWYFDIYLITSQRFIHIEFRILTGKFVSEASLKNIEDIRQKCCRNPSCFI</sequence>
<feature type="transmembrane region" description="Helical" evidence="1">
    <location>
        <begin position="98"/>
        <end position="117"/>
    </location>
</feature>
<keyword evidence="1" id="KW-1133">Transmembrane helix</keyword>
<proteinExistence type="predicted"/>
<feature type="transmembrane region" description="Helical" evidence="1">
    <location>
        <begin position="56"/>
        <end position="78"/>
    </location>
</feature>
<name>A0A136KK80_9BACT</name>
<reference evidence="2 3" key="1">
    <citation type="submission" date="2015-02" db="EMBL/GenBank/DDBJ databases">
        <title>Improved understanding of the partial-nitritation anammox process through 23 genomes representing the majority of the microbial community.</title>
        <authorList>
            <person name="Speth D.R."/>
            <person name="In T Zandt M."/>
            <person name="Guerrero Cruz S."/>
            <person name="Jetten M.S."/>
            <person name="Dutilh B.E."/>
        </authorList>
    </citation>
    <scope>NUCLEOTIDE SEQUENCE [LARGE SCALE GENOMIC DNA]</scope>
    <source>
        <strain evidence="2">OLB21</strain>
    </source>
</reference>
<organism evidence="2 3">
    <name type="scientific">candidate division WS6 bacterium OLB21</name>
    <dbReference type="NCBI Taxonomy" id="1617427"/>
    <lineage>
        <taxon>Bacteria</taxon>
        <taxon>Candidatus Dojkabacteria</taxon>
    </lineage>
</organism>
<evidence type="ECO:0000256" key="1">
    <source>
        <dbReference type="SAM" id="Phobius"/>
    </source>
</evidence>
<keyword evidence="1" id="KW-0472">Membrane</keyword>
<evidence type="ECO:0000313" key="2">
    <source>
        <dbReference type="EMBL" id="KXK09708.1"/>
    </source>
</evidence>
<evidence type="ECO:0000313" key="3">
    <source>
        <dbReference type="Proteomes" id="UP000070449"/>
    </source>
</evidence>
<dbReference type="AlphaFoldDB" id="A0A136KK80"/>
<dbReference type="EMBL" id="JYPD01000012">
    <property type="protein sequence ID" value="KXK09708.1"/>
    <property type="molecule type" value="Genomic_DNA"/>
</dbReference>
<dbReference type="STRING" id="1617427.UZ20_WS6002000276"/>
<gene>
    <name evidence="2" type="ORF">UZ20_WS6002000276</name>
</gene>